<feature type="region of interest" description="Disordered" evidence="5">
    <location>
        <begin position="855"/>
        <end position="908"/>
    </location>
</feature>
<proteinExistence type="predicted"/>
<evidence type="ECO:0008006" key="8">
    <source>
        <dbReference type="Google" id="ProtNLM"/>
    </source>
</evidence>
<evidence type="ECO:0000256" key="4">
    <source>
        <dbReference type="ARBA" id="ARBA00022737"/>
    </source>
</evidence>
<protein>
    <recommendedName>
        <fullName evidence="8">WD repeat-containing protein 63</fullName>
    </recommendedName>
</protein>
<evidence type="ECO:0000256" key="5">
    <source>
        <dbReference type="SAM" id="MobiDB-lite"/>
    </source>
</evidence>
<dbReference type="InterPro" id="IPR036322">
    <property type="entry name" value="WD40_repeat_dom_sf"/>
</dbReference>
<feature type="compositionally biased region" description="Basic and acidic residues" evidence="5">
    <location>
        <begin position="883"/>
        <end position="908"/>
    </location>
</feature>
<dbReference type="PANTHER" id="PTHR12442:SF5">
    <property type="entry name" value="DYNEIN AXONEMAL INTERMEDIATE CHAIN 3"/>
    <property type="match status" value="1"/>
</dbReference>
<dbReference type="GO" id="GO:0045504">
    <property type="term" value="F:dynein heavy chain binding"/>
    <property type="evidence" value="ECO:0007669"/>
    <property type="project" value="TreeGrafter"/>
</dbReference>
<sequence length="908" mass="100572">MCRDLEKSQPQTKLFEESAQACNRQASMVEKQAPPPGTKPLMVSMREMDTLGLKTGPGLKETIDFKVFDRQTILDEIAKVGFMCPFHEHRAEVAKLEIPQLLLVADRDEVYGENWLLCVRQVGYDDQMALIAQRQAALEVAEADSKNQVTEEDELLTLVYEDKPIVSRPWESASADDSHEQVRLLSIHATRAVISISVTRRAEEFNADYKFSDRDADQCFVECRQHKDPNYDLTRMEQDVGLQGIPDLIDNTTQTSWFRAVNSALQYEPIKFPSDLRDREMQSNRMQTFLATVLPRMEEALQQNETLDIFMDPLAILAEEEMATGQHKTDNNIKELRTFTDLVYSKNKTLPSIDWHPKKSGVVAVAAATNSSFSKRADATDKVDGSYILLWNFADLIHPQLMMEAPQDVMAVRFNPTQPGIVVAGLFNGQVCVWDISKAEGQISKKKAKTPGTSTQDASKADEAHKTMPPVKPMYVSYIDLSHRRPVADLQWLPPGLEINNRGHLSATQDPLTHQFVTIAGDGQVCFWDLRFKDPKYRMLNHGRIKQDKSQQKAAKDGKDTAPAEVLFTPLYAITLTKVDGAGELGLKCIAMERMSNDQPSSRFFCGTEEGELLLADWRPHASKDDDSAPSNNNNNGEESVEYVQWSCHDHFRTTVSLSRSLFFPHIILTVSESNFHIWNVAPASSGSANTPIFISPFSLAPLTCGCFSPTRPGVLYIGKADGVLEVWDLLDQSHRASFSSSIAACSLTTLEFRSTAPASAIVAPNAATNNVNNNAANNAANKGAAPPQQAPKQQLLAVGDVNGNLHILEVPRTLSRGSAGERGVIETYFKREIVRVKAVLEYADMASRNANASLNQAAPAAVPSTASTGTKPTSGANDAEDDLFRKMEKEFKSELGIEDHDQHGKKG</sequence>
<comment type="caution">
    <text evidence="6">The sequence shown here is derived from an EMBL/GenBank/DDBJ whole genome shotgun (WGS) entry which is preliminary data.</text>
</comment>
<dbReference type="GO" id="GO:0045503">
    <property type="term" value="F:dynein light chain binding"/>
    <property type="evidence" value="ECO:0007669"/>
    <property type="project" value="TreeGrafter"/>
</dbReference>
<evidence type="ECO:0000313" key="6">
    <source>
        <dbReference type="EMBL" id="RHY01402.1"/>
    </source>
</evidence>
<evidence type="ECO:0000313" key="7">
    <source>
        <dbReference type="Proteomes" id="UP000265427"/>
    </source>
</evidence>
<evidence type="ECO:0000256" key="1">
    <source>
        <dbReference type="ARBA" id="ARBA00004496"/>
    </source>
</evidence>
<dbReference type="PANTHER" id="PTHR12442">
    <property type="entry name" value="DYNEIN INTERMEDIATE CHAIN"/>
    <property type="match status" value="1"/>
</dbReference>
<accession>A0A397A1A7</accession>
<dbReference type="AlphaFoldDB" id="A0A397A1A7"/>
<gene>
    <name evidence="6" type="ORF">DYB36_002923</name>
</gene>
<dbReference type="SUPFAM" id="SSF50978">
    <property type="entry name" value="WD40 repeat-like"/>
    <property type="match status" value="1"/>
</dbReference>
<feature type="compositionally biased region" description="Low complexity" evidence="5">
    <location>
        <begin position="855"/>
        <end position="869"/>
    </location>
</feature>
<dbReference type="SMART" id="SM00320">
    <property type="entry name" value="WD40"/>
    <property type="match status" value="3"/>
</dbReference>
<dbReference type="InterPro" id="IPR001680">
    <property type="entry name" value="WD40_rpt"/>
</dbReference>
<name>A0A397A1A7_APHAT</name>
<feature type="region of interest" description="Disordered" evidence="5">
    <location>
        <begin position="444"/>
        <end position="464"/>
    </location>
</feature>
<dbReference type="GO" id="GO:0060294">
    <property type="term" value="P:cilium movement involved in cell motility"/>
    <property type="evidence" value="ECO:0007669"/>
    <property type="project" value="TreeGrafter"/>
</dbReference>
<organism evidence="6 7">
    <name type="scientific">Aphanomyces astaci</name>
    <name type="common">Crayfish plague agent</name>
    <dbReference type="NCBI Taxonomy" id="112090"/>
    <lineage>
        <taxon>Eukaryota</taxon>
        <taxon>Sar</taxon>
        <taxon>Stramenopiles</taxon>
        <taxon>Oomycota</taxon>
        <taxon>Saprolegniomycetes</taxon>
        <taxon>Saprolegniales</taxon>
        <taxon>Verrucalvaceae</taxon>
        <taxon>Aphanomyces</taxon>
    </lineage>
</organism>
<dbReference type="InterPro" id="IPR050687">
    <property type="entry name" value="Dynein_IC"/>
</dbReference>
<keyword evidence="3" id="KW-0853">WD repeat</keyword>
<dbReference type="GO" id="GO:0036156">
    <property type="term" value="C:inner dynein arm"/>
    <property type="evidence" value="ECO:0007669"/>
    <property type="project" value="TreeGrafter"/>
</dbReference>
<dbReference type="VEuPathDB" id="FungiDB:H257_05930"/>
<dbReference type="InterPro" id="IPR015943">
    <property type="entry name" value="WD40/YVTN_repeat-like_dom_sf"/>
</dbReference>
<evidence type="ECO:0000256" key="2">
    <source>
        <dbReference type="ARBA" id="ARBA00022490"/>
    </source>
</evidence>
<comment type="subcellular location">
    <subcellularLocation>
        <location evidence="1">Cytoplasm</location>
    </subcellularLocation>
</comment>
<dbReference type="GO" id="GO:0036159">
    <property type="term" value="P:inner dynein arm assembly"/>
    <property type="evidence" value="ECO:0007669"/>
    <property type="project" value="TreeGrafter"/>
</dbReference>
<keyword evidence="2" id="KW-0963">Cytoplasm</keyword>
<reference evidence="6 7" key="1">
    <citation type="submission" date="2018-08" db="EMBL/GenBank/DDBJ databases">
        <title>Aphanomyces genome sequencing and annotation.</title>
        <authorList>
            <person name="Minardi D."/>
            <person name="Oidtmann B."/>
            <person name="Van Der Giezen M."/>
            <person name="Studholme D.J."/>
        </authorList>
    </citation>
    <scope>NUCLEOTIDE SEQUENCE [LARGE SCALE GENOMIC DNA]</scope>
    <source>
        <strain evidence="6 7">Kv</strain>
    </source>
</reference>
<dbReference type="EMBL" id="QUSZ01007851">
    <property type="protein sequence ID" value="RHY01402.1"/>
    <property type="molecule type" value="Genomic_DNA"/>
</dbReference>
<dbReference type="Proteomes" id="UP000265427">
    <property type="component" value="Unassembled WGS sequence"/>
</dbReference>
<keyword evidence="4" id="KW-0677">Repeat</keyword>
<dbReference type="Gene3D" id="2.130.10.10">
    <property type="entry name" value="YVTN repeat-like/Quinoprotein amine dehydrogenase"/>
    <property type="match status" value="2"/>
</dbReference>
<evidence type="ECO:0000256" key="3">
    <source>
        <dbReference type="ARBA" id="ARBA00022574"/>
    </source>
</evidence>